<feature type="transmembrane region" description="Helical" evidence="4">
    <location>
        <begin position="87"/>
        <end position="114"/>
    </location>
</feature>
<accession>A0A5D3AW91</accession>
<feature type="transmembrane region" description="Helical" evidence="4">
    <location>
        <begin position="247"/>
        <end position="267"/>
    </location>
</feature>
<gene>
    <name evidence="5" type="ORF">B9479_004169</name>
</gene>
<name>A0A5D3AW91_9TREE</name>
<dbReference type="EMBL" id="NIDF01000045">
    <property type="protein sequence ID" value="TYJ55132.1"/>
    <property type="molecule type" value="Genomic_DNA"/>
</dbReference>
<comment type="subcellular location">
    <subcellularLocation>
        <location evidence="1">Membrane</location>
        <topology evidence="1">Multi-pass membrane protein</topology>
    </subcellularLocation>
</comment>
<feature type="transmembrane region" description="Helical" evidence="4">
    <location>
        <begin position="419"/>
        <end position="440"/>
    </location>
</feature>
<dbReference type="Proteomes" id="UP000322245">
    <property type="component" value="Unassembled WGS sequence"/>
</dbReference>
<feature type="transmembrane region" description="Helical" evidence="4">
    <location>
        <begin position="183"/>
        <end position="206"/>
    </location>
</feature>
<evidence type="ECO:0000313" key="5">
    <source>
        <dbReference type="EMBL" id="TYJ55132.1"/>
    </source>
</evidence>
<comment type="similarity">
    <text evidence="2">Belongs to the major facilitator superfamily. Monocarboxylate porter (TC 2.A.1.13) family.</text>
</comment>
<evidence type="ECO:0000256" key="4">
    <source>
        <dbReference type="SAM" id="Phobius"/>
    </source>
</evidence>
<dbReference type="AlphaFoldDB" id="A0A5D3AW91"/>
<feature type="transmembrane region" description="Helical" evidence="4">
    <location>
        <begin position="466"/>
        <end position="484"/>
    </location>
</feature>
<sequence length="490" mass="52424">MATESISLANISREPSPDKKPSSLRSLDIHRHELNYSTDAEAGSANVSGTNTPRELTAHVHAPSDTFDIEAITQYALPPVDGGRKAWLFLAGGTGLELLVWGLPFAIGILLAYWTTELFPDEGTAILTLAATLQTGLLYIMAAVVGPIIVTMPRWTKTLQVLGILAASLSMITSAFATKPWHLLVTLGLLYPFAGAAYFPCGPLLFEWFYTKRGLATGIMYAGTGVGGCVFPFIMSGLLNGVGYKKAMIILGAGFGVLGLICLLPINRRVPVTKAPLNEHGRKVKFDWSFLKSGLLWISLSIILLTSMGNFIPSLWLPTYANDLNLTHPNGTALLSILNAASVPGNALLGYMSDRFSMRTTILTSCLGSGLAVAFLWGFGKSEWVVVLFCLVFGLLGPRFSAVWTKINATVAKDNTQAFAYILSLFTFLRGIGSFSSGPISEALLNKASSMRVGVGGYGVENYGPVILYSAGMILGGGVAGAFFRERKVT</sequence>
<feature type="transmembrane region" description="Helical" evidence="4">
    <location>
        <begin position="361"/>
        <end position="379"/>
    </location>
</feature>
<keyword evidence="4" id="KW-0472">Membrane</keyword>
<dbReference type="InterPro" id="IPR050327">
    <property type="entry name" value="Proton-linked_MCT"/>
</dbReference>
<evidence type="ECO:0008006" key="7">
    <source>
        <dbReference type="Google" id="ProtNLM"/>
    </source>
</evidence>
<feature type="transmembrane region" description="Helical" evidence="4">
    <location>
        <begin position="385"/>
        <end position="407"/>
    </location>
</feature>
<evidence type="ECO:0000256" key="2">
    <source>
        <dbReference type="ARBA" id="ARBA00006727"/>
    </source>
</evidence>
<feature type="transmembrane region" description="Helical" evidence="4">
    <location>
        <begin position="332"/>
        <end position="349"/>
    </location>
</feature>
<feature type="transmembrane region" description="Helical" evidence="4">
    <location>
        <begin position="218"/>
        <end position="235"/>
    </location>
</feature>
<dbReference type="InterPro" id="IPR011701">
    <property type="entry name" value="MFS"/>
</dbReference>
<evidence type="ECO:0000256" key="1">
    <source>
        <dbReference type="ARBA" id="ARBA00004141"/>
    </source>
</evidence>
<feature type="transmembrane region" description="Helical" evidence="4">
    <location>
        <begin position="126"/>
        <end position="152"/>
    </location>
</feature>
<reference evidence="5 6" key="1">
    <citation type="submission" date="2017-05" db="EMBL/GenBank/DDBJ databases">
        <title>The Genome Sequence of Tsuchiyaea wingfieldii DSM 27421.</title>
        <authorList>
            <person name="Cuomo C."/>
            <person name="Passer A."/>
            <person name="Billmyre B."/>
            <person name="Heitman J."/>
        </authorList>
    </citation>
    <scope>NUCLEOTIDE SEQUENCE [LARGE SCALE GENOMIC DNA]</scope>
    <source>
        <strain evidence="5 6">DSM 27421</strain>
    </source>
</reference>
<evidence type="ECO:0000313" key="6">
    <source>
        <dbReference type="Proteomes" id="UP000322245"/>
    </source>
</evidence>
<dbReference type="Pfam" id="PF07690">
    <property type="entry name" value="MFS_1"/>
    <property type="match status" value="1"/>
</dbReference>
<dbReference type="PANTHER" id="PTHR11360">
    <property type="entry name" value="MONOCARBOXYLATE TRANSPORTER"/>
    <property type="match status" value="1"/>
</dbReference>
<dbReference type="SUPFAM" id="SSF103473">
    <property type="entry name" value="MFS general substrate transporter"/>
    <property type="match status" value="1"/>
</dbReference>
<keyword evidence="4" id="KW-0812">Transmembrane</keyword>
<feature type="region of interest" description="Disordered" evidence="3">
    <location>
        <begin position="1"/>
        <end position="24"/>
    </location>
</feature>
<feature type="transmembrane region" description="Helical" evidence="4">
    <location>
        <begin position="288"/>
        <end position="312"/>
    </location>
</feature>
<feature type="compositionally biased region" description="Basic and acidic residues" evidence="3">
    <location>
        <begin position="15"/>
        <end position="24"/>
    </location>
</feature>
<keyword evidence="6" id="KW-1185">Reference proteome</keyword>
<protein>
    <recommendedName>
        <fullName evidence="7">Major facilitator superfamily (MFS) profile domain-containing protein</fullName>
    </recommendedName>
</protein>
<feature type="transmembrane region" description="Helical" evidence="4">
    <location>
        <begin position="159"/>
        <end position="177"/>
    </location>
</feature>
<keyword evidence="4" id="KW-1133">Transmembrane helix</keyword>
<dbReference type="Gene3D" id="1.20.1250.20">
    <property type="entry name" value="MFS general substrate transporter like domains"/>
    <property type="match status" value="2"/>
</dbReference>
<feature type="compositionally biased region" description="Polar residues" evidence="3">
    <location>
        <begin position="1"/>
        <end position="10"/>
    </location>
</feature>
<proteinExistence type="inferred from homology"/>
<evidence type="ECO:0000256" key="3">
    <source>
        <dbReference type="SAM" id="MobiDB-lite"/>
    </source>
</evidence>
<dbReference type="GO" id="GO:0016020">
    <property type="term" value="C:membrane"/>
    <property type="evidence" value="ECO:0007669"/>
    <property type="project" value="UniProtKB-SubCell"/>
</dbReference>
<dbReference type="PANTHER" id="PTHR11360:SF287">
    <property type="entry name" value="MFS MONOCARBOXYLATE TRANSPORTER"/>
    <property type="match status" value="1"/>
</dbReference>
<dbReference type="InterPro" id="IPR036259">
    <property type="entry name" value="MFS_trans_sf"/>
</dbReference>
<comment type="caution">
    <text evidence="5">The sequence shown here is derived from an EMBL/GenBank/DDBJ whole genome shotgun (WGS) entry which is preliminary data.</text>
</comment>
<dbReference type="GO" id="GO:0022857">
    <property type="term" value="F:transmembrane transporter activity"/>
    <property type="evidence" value="ECO:0007669"/>
    <property type="project" value="InterPro"/>
</dbReference>
<organism evidence="5 6">
    <name type="scientific">Cryptococcus floricola</name>
    <dbReference type="NCBI Taxonomy" id="2591691"/>
    <lineage>
        <taxon>Eukaryota</taxon>
        <taxon>Fungi</taxon>
        <taxon>Dikarya</taxon>
        <taxon>Basidiomycota</taxon>
        <taxon>Agaricomycotina</taxon>
        <taxon>Tremellomycetes</taxon>
        <taxon>Tremellales</taxon>
        <taxon>Cryptococcaceae</taxon>
        <taxon>Cryptococcus</taxon>
    </lineage>
</organism>